<dbReference type="AlphaFoldDB" id="A0A0M6XMF7"/>
<evidence type="ECO:0000259" key="3">
    <source>
        <dbReference type="Pfam" id="PF25917"/>
    </source>
</evidence>
<feature type="coiled-coil region" evidence="2">
    <location>
        <begin position="133"/>
        <end position="174"/>
    </location>
</feature>
<feature type="domain" description="CusB-like beta-barrel" evidence="4">
    <location>
        <begin position="276"/>
        <end position="343"/>
    </location>
</feature>
<dbReference type="Gene3D" id="2.40.50.100">
    <property type="match status" value="1"/>
</dbReference>
<sequence>MRFFPVLTAALVCVALFFVVLQRDALLGFARSVTGGPEDEAPATAPESASVPVAIATSEAAGEVPVNVVALRSKAREVPDAVLVRGQSAAARQVSVLAEISGSVISEPIRKGAFVEQGDVLCEIDPGTSKALLAEAEARLAEARARVPETQARIVEAQARLEEARLNQTAAERLGDRGFASTNSVATADAALSAARASVTAAETGLETTQAGIQAAEAQVARARLDIERLTMKAPFSGVLETDTAELGTYLQAGAPGGNECATIVQLDPIKLVGFLPETQVDRVSTGAEAAARLASGQEVRGQVTFLSRSADDLTRTFRVEVTVPNLDLAIRDGQTVEIVISTPATTAHLIPASALTLDDEGRLGVRTVQDGRAGFVPVTLVRDTVDGVLLSGLPETADVITVGQEYVTDGVPVQASFTPPGASE</sequence>
<dbReference type="InterPro" id="IPR006143">
    <property type="entry name" value="RND_pump_MFP"/>
</dbReference>
<keyword evidence="6" id="KW-1185">Reference proteome</keyword>
<organism evidence="5 6">
    <name type="scientific">Jannaschia rubra</name>
    <dbReference type="NCBI Taxonomy" id="282197"/>
    <lineage>
        <taxon>Bacteria</taxon>
        <taxon>Pseudomonadati</taxon>
        <taxon>Pseudomonadota</taxon>
        <taxon>Alphaproteobacteria</taxon>
        <taxon>Rhodobacterales</taxon>
        <taxon>Roseobacteraceae</taxon>
        <taxon>Jannaschia</taxon>
    </lineage>
</organism>
<evidence type="ECO:0000256" key="2">
    <source>
        <dbReference type="SAM" id="Coils"/>
    </source>
</evidence>
<dbReference type="PANTHER" id="PTHR30469">
    <property type="entry name" value="MULTIDRUG RESISTANCE PROTEIN MDTA"/>
    <property type="match status" value="1"/>
</dbReference>
<dbReference type="Pfam" id="PF25917">
    <property type="entry name" value="BSH_RND"/>
    <property type="match status" value="1"/>
</dbReference>
<dbReference type="Gene3D" id="2.40.30.170">
    <property type="match status" value="1"/>
</dbReference>
<dbReference type="NCBIfam" id="TIGR01730">
    <property type="entry name" value="RND_mfp"/>
    <property type="match status" value="1"/>
</dbReference>
<dbReference type="EMBL" id="CXPG01000011">
    <property type="protein sequence ID" value="CTQ31832.1"/>
    <property type="molecule type" value="Genomic_DNA"/>
</dbReference>
<accession>A0A0M6XMF7</accession>
<dbReference type="Gene3D" id="1.10.287.470">
    <property type="entry name" value="Helix hairpin bin"/>
    <property type="match status" value="1"/>
</dbReference>
<gene>
    <name evidence="5" type="primary">mdtA_1</name>
    <name evidence="5" type="ORF">JAN5088_00591</name>
</gene>
<evidence type="ECO:0000313" key="5">
    <source>
        <dbReference type="EMBL" id="CTQ31832.1"/>
    </source>
</evidence>
<dbReference type="SUPFAM" id="SSF111369">
    <property type="entry name" value="HlyD-like secretion proteins"/>
    <property type="match status" value="2"/>
</dbReference>
<dbReference type="Pfam" id="PF25954">
    <property type="entry name" value="Beta-barrel_RND_2"/>
    <property type="match status" value="1"/>
</dbReference>
<protein>
    <submittedName>
        <fullName evidence="5">Multidrug transporter MdtA</fullName>
    </submittedName>
</protein>
<dbReference type="OrthoDB" id="9806939at2"/>
<dbReference type="RefSeq" id="WP_055681307.1">
    <property type="nucleotide sequence ID" value="NZ_CXPG01000011.1"/>
</dbReference>
<evidence type="ECO:0000256" key="1">
    <source>
        <dbReference type="ARBA" id="ARBA00009477"/>
    </source>
</evidence>
<dbReference type="InterPro" id="IPR058625">
    <property type="entry name" value="MdtA-like_BSH"/>
</dbReference>
<dbReference type="Proteomes" id="UP000048908">
    <property type="component" value="Unassembled WGS sequence"/>
</dbReference>
<dbReference type="Gene3D" id="2.40.420.20">
    <property type="match status" value="1"/>
</dbReference>
<name>A0A0M6XMF7_9RHOB</name>
<feature type="coiled-coil region" evidence="2">
    <location>
        <begin position="206"/>
        <end position="233"/>
    </location>
</feature>
<reference evidence="5 6" key="1">
    <citation type="submission" date="2015-07" db="EMBL/GenBank/DDBJ databases">
        <authorList>
            <person name="Noorani M."/>
        </authorList>
    </citation>
    <scope>NUCLEOTIDE SEQUENCE [LARGE SCALE GENOMIC DNA]</scope>
    <source>
        <strain evidence="5 6">CECT 5088</strain>
    </source>
</reference>
<dbReference type="GO" id="GO:0015562">
    <property type="term" value="F:efflux transmembrane transporter activity"/>
    <property type="evidence" value="ECO:0007669"/>
    <property type="project" value="TreeGrafter"/>
</dbReference>
<dbReference type="STRING" id="282197.SAMN04488517_10632"/>
<dbReference type="PANTHER" id="PTHR30469:SF29">
    <property type="entry name" value="BLR2860 PROTEIN"/>
    <property type="match status" value="1"/>
</dbReference>
<evidence type="ECO:0000259" key="4">
    <source>
        <dbReference type="Pfam" id="PF25954"/>
    </source>
</evidence>
<dbReference type="GO" id="GO:1990281">
    <property type="term" value="C:efflux pump complex"/>
    <property type="evidence" value="ECO:0007669"/>
    <property type="project" value="TreeGrafter"/>
</dbReference>
<dbReference type="InterPro" id="IPR058792">
    <property type="entry name" value="Beta-barrel_RND_2"/>
</dbReference>
<keyword evidence="2" id="KW-0175">Coiled coil</keyword>
<feature type="domain" description="Multidrug resistance protein MdtA-like barrel-sandwich hybrid" evidence="3">
    <location>
        <begin position="92"/>
        <end position="256"/>
    </location>
</feature>
<proteinExistence type="inferred from homology"/>
<comment type="similarity">
    <text evidence="1">Belongs to the membrane fusion protein (MFP) (TC 8.A.1) family.</text>
</comment>
<evidence type="ECO:0000313" key="6">
    <source>
        <dbReference type="Proteomes" id="UP000048908"/>
    </source>
</evidence>